<dbReference type="EMBL" id="BJZI01000070">
    <property type="protein sequence ID" value="GEO67962.1"/>
    <property type="molecule type" value="Genomic_DNA"/>
</dbReference>
<gene>
    <name evidence="2" type="ORF">LSP04_23810</name>
    <name evidence="3" type="ORF">VC81_06115</name>
</gene>
<keyword evidence="5" id="KW-1185">Reference proteome</keyword>
<evidence type="ECO:0000313" key="5">
    <source>
        <dbReference type="Proteomes" id="UP000321691"/>
    </source>
</evidence>
<dbReference type="SUPFAM" id="SSF54909">
    <property type="entry name" value="Dimeric alpha+beta barrel"/>
    <property type="match status" value="1"/>
</dbReference>
<reference evidence="2 5" key="2">
    <citation type="submission" date="2019-07" db="EMBL/GenBank/DDBJ databases">
        <title>Whole genome shotgun sequence of Lactobacillus spicheri NBRC 107155.</title>
        <authorList>
            <person name="Hosoyama A."/>
            <person name="Uohara A."/>
            <person name="Ohji S."/>
            <person name="Ichikawa N."/>
        </authorList>
    </citation>
    <scope>NUCLEOTIDE SEQUENCE [LARGE SCALE GENOMIC DNA]</scope>
    <source>
        <strain evidence="2 5">NBRC 107155</strain>
    </source>
</reference>
<dbReference type="Proteomes" id="UP000033491">
    <property type="component" value="Unassembled WGS sequence"/>
</dbReference>
<dbReference type="STRING" id="216463.VC81_06115"/>
<evidence type="ECO:0000259" key="1">
    <source>
        <dbReference type="Pfam" id="PF03992"/>
    </source>
</evidence>
<accession>A0A0F3RTB3</accession>
<keyword evidence="3" id="KW-0560">Oxidoreductase</keyword>
<sequence>MLRNLSFTFGTRNVLKKFITDHSDRELILLGSSASDDQGLQLVDASGKPSLFSAGLEYQVTLHQGATDWRGFYSFSYFKFDQDTADVFDAKVNRLAAGPLPEGMRALYVMVKPKDRGSYSVLTIWDDSQAYSLWRHSPAFAPLNTYATSANHYHASSYHRITLKDAE</sequence>
<protein>
    <submittedName>
        <fullName evidence="3">Monooxygenase</fullName>
    </submittedName>
</protein>
<dbReference type="InterPro" id="IPR011008">
    <property type="entry name" value="Dimeric_a/b-barrel"/>
</dbReference>
<name>A0A0F3RTB3_9LACO</name>
<dbReference type="Pfam" id="PF03992">
    <property type="entry name" value="ABM"/>
    <property type="match status" value="1"/>
</dbReference>
<dbReference type="Proteomes" id="UP000321691">
    <property type="component" value="Unassembled WGS sequence"/>
</dbReference>
<evidence type="ECO:0000313" key="4">
    <source>
        <dbReference type="Proteomes" id="UP000033491"/>
    </source>
</evidence>
<dbReference type="InterPro" id="IPR007138">
    <property type="entry name" value="ABM_dom"/>
</dbReference>
<dbReference type="EMBL" id="JZCR01000014">
    <property type="protein sequence ID" value="KJW12829.1"/>
    <property type="molecule type" value="Genomic_DNA"/>
</dbReference>
<reference evidence="3 4" key="1">
    <citation type="submission" date="2015-03" db="EMBL/GenBank/DDBJ databases">
        <authorList>
            <person name="Zheng J."/>
            <person name="Ganezle M."/>
        </authorList>
    </citation>
    <scope>NUCLEOTIDE SEQUENCE [LARGE SCALE GENOMIC DNA]</scope>
    <source>
        <strain evidence="3 4">LP38</strain>
    </source>
</reference>
<evidence type="ECO:0000313" key="2">
    <source>
        <dbReference type="EMBL" id="GEO67962.1"/>
    </source>
</evidence>
<organism evidence="3 4">
    <name type="scientific">Levilactobacillus spicheri</name>
    <dbReference type="NCBI Taxonomy" id="216463"/>
    <lineage>
        <taxon>Bacteria</taxon>
        <taxon>Bacillati</taxon>
        <taxon>Bacillota</taxon>
        <taxon>Bacilli</taxon>
        <taxon>Lactobacillales</taxon>
        <taxon>Lactobacillaceae</taxon>
        <taxon>Levilactobacillus</taxon>
    </lineage>
</organism>
<dbReference type="OrthoDB" id="2157140at2"/>
<keyword evidence="3" id="KW-0503">Monooxygenase</keyword>
<comment type="caution">
    <text evidence="3">The sequence shown here is derived from an EMBL/GenBank/DDBJ whole genome shotgun (WGS) entry which is preliminary data.</text>
</comment>
<evidence type="ECO:0000313" key="3">
    <source>
        <dbReference type="EMBL" id="KJW12829.1"/>
    </source>
</evidence>
<dbReference type="Gene3D" id="3.30.70.100">
    <property type="match status" value="1"/>
</dbReference>
<feature type="domain" description="ABM" evidence="1">
    <location>
        <begin position="78"/>
        <end position="140"/>
    </location>
</feature>
<dbReference type="PATRIC" id="fig|216463.3.peg.322"/>
<proteinExistence type="predicted"/>
<dbReference type="RefSeq" id="WP_045807259.1">
    <property type="nucleotide sequence ID" value="NZ_BJZI01000070.1"/>
</dbReference>
<dbReference type="GO" id="GO:0004497">
    <property type="term" value="F:monooxygenase activity"/>
    <property type="evidence" value="ECO:0007669"/>
    <property type="project" value="UniProtKB-KW"/>
</dbReference>
<dbReference type="AlphaFoldDB" id="A0A0F3RTB3"/>